<dbReference type="PATRIC" id="fig|87541.4.peg.1392"/>
<proteinExistence type="predicted"/>
<dbReference type="Pfam" id="PF14808">
    <property type="entry name" value="TMEM164"/>
    <property type="match status" value="1"/>
</dbReference>
<keyword evidence="1" id="KW-0472">Membrane</keyword>
<keyword evidence="1" id="KW-0812">Transmembrane</keyword>
<feature type="transmembrane region" description="Helical" evidence="1">
    <location>
        <begin position="44"/>
        <end position="63"/>
    </location>
</feature>
<feature type="transmembrane region" description="Helical" evidence="1">
    <location>
        <begin position="103"/>
        <end position="120"/>
    </location>
</feature>
<reference evidence="2 3" key="1">
    <citation type="submission" date="2016-01" db="EMBL/GenBank/DDBJ databases">
        <authorList>
            <person name="Oliw E.H."/>
        </authorList>
    </citation>
    <scope>NUCLEOTIDE SEQUENCE [LARGE SCALE GENOMIC DNA]</scope>
    <source>
        <strain evidence="2 3">KA00635</strain>
    </source>
</reference>
<gene>
    <name evidence="2" type="ORF">HMPREF3187_01407</name>
</gene>
<organism evidence="2 3">
    <name type="scientific">Aerococcus christensenii</name>
    <dbReference type="NCBI Taxonomy" id="87541"/>
    <lineage>
        <taxon>Bacteria</taxon>
        <taxon>Bacillati</taxon>
        <taxon>Bacillota</taxon>
        <taxon>Bacilli</taxon>
        <taxon>Lactobacillales</taxon>
        <taxon>Aerococcaceae</taxon>
        <taxon>Aerococcus</taxon>
    </lineage>
</organism>
<dbReference type="STRING" id="87541.AWM71_06605"/>
<feature type="transmembrane region" description="Helical" evidence="1">
    <location>
        <begin position="156"/>
        <end position="175"/>
    </location>
</feature>
<sequence length="191" mass="21795">MLACAGFEKRTATSGIFGYNTSKKRENKRRNMEYFFRHVADGEVSFNVAVVKLCLLFVILGVYRFRHSKWLLQVTFIGLLILQGLLMVWYLGEPALFLKEGLPFYHCRLVACILSFAYWLKREKLTLYLAWLGIIGTIVAFSVPDPSKYLWPHITNLTYIGSHVLLMVSGILVLAQIHSALKVKTVFAIST</sequence>
<comment type="caution">
    <text evidence="2">The sequence shown here is derived from an EMBL/GenBank/DDBJ whole genome shotgun (WGS) entry which is preliminary data.</text>
</comment>
<name>A0A133XTS3_9LACT</name>
<keyword evidence="1" id="KW-1133">Transmembrane helix</keyword>
<dbReference type="Proteomes" id="UP000070422">
    <property type="component" value="Unassembled WGS sequence"/>
</dbReference>
<feature type="transmembrane region" description="Helical" evidence="1">
    <location>
        <begin position="70"/>
        <end position="91"/>
    </location>
</feature>
<evidence type="ECO:0000313" key="3">
    <source>
        <dbReference type="Proteomes" id="UP000070422"/>
    </source>
</evidence>
<evidence type="ECO:0000256" key="1">
    <source>
        <dbReference type="SAM" id="Phobius"/>
    </source>
</evidence>
<evidence type="ECO:0000313" key="2">
    <source>
        <dbReference type="EMBL" id="KXB34328.1"/>
    </source>
</evidence>
<protein>
    <recommendedName>
        <fullName evidence="4">TIGR02206 family protein</fullName>
    </recommendedName>
</protein>
<dbReference type="EMBL" id="LSCQ01000077">
    <property type="protein sequence ID" value="KXB34328.1"/>
    <property type="molecule type" value="Genomic_DNA"/>
</dbReference>
<accession>A0A133XTS3</accession>
<feature type="transmembrane region" description="Helical" evidence="1">
    <location>
        <begin position="127"/>
        <end position="144"/>
    </location>
</feature>
<dbReference type="OrthoDB" id="9813172at2"/>
<evidence type="ECO:0008006" key="4">
    <source>
        <dbReference type="Google" id="ProtNLM"/>
    </source>
</evidence>
<dbReference type="AlphaFoldDB" id="A0A133XTS3"/>